<proteinExistence type="predicted"/>
<evidence type="ECO:0000313" key="2">
    <source>
        <dbReference type="Proteomes" id="UP001500416"/>
    </source>
</evidence>
<organism evidence="1 2">
    <name type="scientific">Saccharothrix mutabilis subsp. mutabilis</name>
    <dbReference type="NCBI Taxonomy" id="66855"/>
    <lineage>
        <taxon>Bacteria</taxon>
        <taxon>Bacillati</taxon>
        <taxon>Actinomycetota</taxon>
        <taxon>Actinomycetes</taxon>
        <taxon>Pseudonocardiales</taxon>
        <taxon>Pseudonocardiaceae</taxon>
        <taxon>Saccharothrix</taxon>
    </lineage>
</organism>
<evidence type="ECO:0008006" key="3">
    <source>
        <dbReference type="Google" id="ProtNLM"/>
    </source>
</evidence>
<name>A0ABN0UJ64_9PSEU</name>
<comment type="caution">
    <text evidence="1">The sequence shown here is derived from an EMBL/GenBank/DDBJ whole genome shotgun (WGS) entry which is preliminary data.</text>
</comment>
<dbReference type="RefSeq" id="WP_343937413.1">
    <property type="nucleotide sequence ID" value="NZ_BAAABU010000020.1"/>
</dbReference>
<gene>
    <name evidence="1" type="ORF">GCM10010492_61150</name>
</gene>
<accession>A0ABN0UJ64</accession>
<dbReference type="Proteomes" id="UP001500416">
    <property type="component" value="Unassembled WGS sequence"/>
</dbReference>
<keyword evidence="2" id="KW-1185">Reference proteome</keyword>
<reference evidence="1 2" key="1">
    <citation type="journal article" date="2019" name="Int. J. Syst. Evol. Microbiol.">
        <title>The Global Catalogue of Microorganisms (GCM) 10K type strain sequencing project: providing services to taxonomists for standard genome sequencing and annotation.</title>
        <authorList>
            <consortium name="The Broad Institute Genomics Platform"/>
            <consortium name="The Broad Institute Genome Sequencing Center for Infectious Disease"/>
            <person name="Wu L."/>
            <person name="Ma J."/>
        </authorList>
    </citation>
    <scope>NUCLEOTIDE SEQUENCE [LARGE SCALE GENOMIC DNA]</scope>
    <source>
        <strain evidence="1 2">JCM 3380</strain>
    </source>
</reference>
<dbReference type="SUPFAM" id="SSF52540">
    <property type="entry name" value="P-loop containing nucleoside triphosphate hydrolases"/>
    <property type="match status" value="1"/>
</dbReference>
<dbReference type="InterPro" id="IPR027417">
    <property type="entry name" value="P-loop_NTPase"/>
</dbReference>
<protein>
    <recommendedName>
        <fullName evidence="3">ATP-binding protein</fullName>
    </recommendedName>
</protein>
<evidence type="ECO:0000313" key="1">
    <source>
        <dbReference type="EMBL" id="GAA0252390.1"/>
    </source>
</evidence>
<sequence>MSRPPNSLQCPICLHTVLWSAAPVVVLDAQGEETPFVALPGENQEVLFNRLATAYRVCTGGGTRHYLPHDYGDYDERVVVGVIGQGAAGKSHLLAAMVGQLMRRAAPLRDLGLLVEPLDLRIHQRYMSTVVEPFLGRRQRLRATPAQAIEFADALKVTNLRTGRRFALTFFDVAGEVLERVDPSVAFIGAVNALVFVIDPETVPNLLRGRPETTGDAAFDVTLARISAIRNRRRLPYLPIPSVSVVAKADLLRFRSAKVDHWLSRDAEAEEFDLSTVEDESRDVYAYLFARDAHRWLAPAERCAWSTLHFASAAGTSPEGAEFPAVAFRQRRVLKPLLSLLAMKGVLTPTPVGGWV</sequence>
<dbReference type="EMBL" id="BAAABU010000020">
    <property type="protein sequence ID" value="GAA0252390.1"/>
    <property type="molecule type" value="Genomic_DNA"/>
</dbReference>